<dbReference type="RefSeq" id="WP_094235420.1">
    <property type="nucleotide sequence ID" value="NZ_CP022657.1"/>
</dbReference>
<dbReference type="InterPro" id="IPR021247">
    <property type="entry name" value="DUF2785"/>
</dbReference>
<organism evidence="1 2">
    <name type="scientific">Tumebacillus algifaecis</name>
    <dbReference type="NCBI Taxonomy" id="1214604"/>
    <lineage>
        <taxon>Bacteria</taxon>
        <taxon>Bacillati</taxon>
        <taxon>Bacillota</taxon>
        <taxon>Bacilli</taxon>
        <taxon>Bacillales</taxon>
        <taxon>Alicyclobacillaceae</taxon>
        <taxon>Tumebacillus</taxon>
    </lineage>
</organism>
<dbReference type="AlphaFoldDB" id="A0A223CXX2"/>
<keyword evidence="2" id="KW-1185">Reference proteome</keyword>
<dbReference type="OrthoDB" id="7619731at2"/>
<dbReference type="Pfam" id="PF10978">
    <property type="entry name" value="DUF2785"/>
    <property type="match status" value="1"/>
</dbReference>
<sequence length="272" mass="31424">MNLLQELEIIKQNEYQLAEYQDLMSLTNSILDHLGSADSYLRDDLGYLTLSNWIYQKDLFSAEQLGEILSRVVSDEMWFYKIGETGTDSVFLRSFSSLVIALLLLRDNKNPFITPDEFRMILSRMVDYCQQERDLRGFVAHGGWAHAAAHVADAVDECVKHRYATAADCEQLWGALQALIRHAKAVYEAEEDERINNALFAMIETGKVSLEQVCAWLEAEEYEGSDYNESFTLRINWKHLIRSLYFRLKDNNLLGDSEESLLVIQRRFAPPY</sequence>
<protein>
    <recommendedName>
        <fullName evidence="3">DUF2785 domain-containing protein</fullName>
    </recommendedName>
</protein>
<evidence type="ECO:0000313" key="2">
    <source>
        <dbReference type="Proteomes" id="UP000214688"/>
    </source>
</evidence>
<dbReference type="EMBL" id="CP022657">
    <property type="protein sequence ID" value="ASS74161.1"/>
    <property type="molecule type" value="Genomic_DNA"/>
</dbReference>
<accession>A0A223CXX2</accession>
<reference evidence="1 2" key="1">
    <citation type="journal article" date="2015" name="Int. J. Syst. Evol. Microbiol.">
        <title>Tumebacillus algifaecis sp. nov., isolated from decomposing algal scum.</title>
        <authorList>
            <person name="Wu Y.F."/>
            <person name="Zhang B."/>
            <person name="Xing P."/>
            <person name="Wu Q.L."/>
            <person name="Liu S.J."/>
        </authorList>
    </citation>
    <scope>NUCLEOTIDE SEQUENCE [LARGE SCALE GENOMIC DNA]</scope>
    <source>
        <strain evidence="1 2">THMBR28</strain>
    </source>
</reference>
<dbReference type="KEGG" id="tab:CIG75_03600"/>
<evidence type="ECO:0000313" key="1">
    <source>
        <dbReference type="EMBL" id="ASS74161.1"/>
    </source>
</evidence>
<name>A0A223CXX2_9BACL</name>
<proteinExistence type="predicted"/>
<evidence type="ECO:0008006" key="3">
    <source>
        <dbReference type="Google" id="ProtNLM"/>
    </source>
</evidence>
<dbReference type="Proteomes" id="UP000214688">
    <property type="component" value="Chromosome"/>
</dbReference>
<gene>
    <name evidence="1" type="ORF">CIG75_03600</name>
</gene>